<dbReference type="AlphaFoldDB" id="A0A843WFN0"/>
<evidence type="ECO:0000313" key="2">
    <source>
        <dbReference type="Proteomes" id="UP000652761"/>
    </source>
</evidence>
<dbReference type="EMBL" id="NMUH01004141">
    <property type="protein sequence ID" value="MQM08519.1"/>
    <property type="molecule type" value="Genomic_DNA"/>
</dbReference>
<keyword evidence="2" id="KW-1185">Reference proteome</keyword>
<reference evidence="1" key="1">
    <citation type="submission" date="2017-07" db="EMBL/GenBank/DDBJ databases">
        <title>Taro Niue Genome Assembly and Annotation.</title>
        <authorList>
            <person name="Atibalentja N."/>
            <person name="Keating K."/>
            <person name="Fields C.J."/>
        </authorList>
    </citation>
    <scope>NUCLEOTIDE SEQUENCE</scope>
    <source>
        <strain evidence="1">Niue_2</strain>
        <tissue evidence="1">Leaf</tissue>
    </source>
</reference>
<evidence type="ECO:0000313" key="1">
    <source>
        <dbReference type="EMBL" id="MQM08519.1"/>
    </source>
</evidence>
<protein>
    <submittedName>
        <fullName evidence="1">Uncharacterized protein</fullName>
    </submittedName>
</protein>
<gene>
    <name evidence="1" type="ORF">Taro_041373</name>
</gene>
<dbReference type="Proteomes" id="UP000652761">
    <property type="component" value="Unassembled WGS sequence"/>
</dbReference>
<name>A0A843WFN0_COLES</name>
<accession>A0A843WFN0</accession>
<proteinExistence type="predicted"/>
<comment type="caution">
    <text evidence="1">The sequence shown here is derived from an EMBL/GenBank/DDBJ whole genome shotgun (WGS) entry which is preliminary data.</text>
</comment>
<organism evidence="1 2">
    <name type="scientific">Colocasia esculenta</name>
    <name type="common">Wild taro</name>
    <name type="synonym">Arum esculentum</name>
    <dbReference type="NCBI Taxonomy" id="4460"/>
    <lineage>
        <taxon>Eukaryota</taxon>
        <taxon>Viridiplantae</taxon>
        <taxon>Streptophyta</taxon>
        <taxon>Embryophyta</taxon>
        <taxon>Tracheophyta</taxon>
        <taxon>Spermatophyta</taxon>
        <taxon>Magnoliopsida</taxon>
        <taxon>Liliopsida</taxon>
        <taxon>Araceae</taxon>
        <taxon>Aroideae</taxon>
        <taxon>Colocasieae</taxon>
        <taxon>Colocasia</taxon>
    </lineage>
</organism>
<sequence length="71" mass="8272">MSEEKAANAIGMSHYIRSWKQHTGRIYKTITPQYYNIIINSSIRCLLNPEKFTMDIHKVVPEAIYIDPMVT</sequence>